<sequence length="777" mass="86941">MSLFILDDMIVDESGDSHENKRVKITTACDTCRRRKVKCDGASPCANCQRGGYQCTFSDASTKRPRGPPKGFVALIEDRLHTIESLLVNLVNKDNINESSKEIKRESEQTIEETTTSTHQRFSTFKIRQYSPSNAITTTNTQHLFIPSTPPADSNGLLDHSQNMAPSFNEDLPSDDEDCLQQNLISPFTDNSLQSRTLSFLVGQDQSNVRMYVEPPLPTSIPNLESLQSDVERQLLEKYFNHFHPYFPIVNRGQFFRRLNVEDQPSPLLLNAIYAVGALFPPTLTDSSNPSIYYERARGLLDHFIDVPRLSTVQALILLCMVDQGKPSSYRSQTYSSMAVRMAQSIGLNRHNGNVYQGKGRQTKKLVWWGCFIIDRLNSLSTGDPLAINDKICDIEFPSPDEVDDQDDQQQQSSSQPINTHSSTYAQQINIFANFAKLARLTGQIIEHLQFVSCMGISSSWNHHVMVSNFENLLESWLRELPPYLHYVPSPQHTKQLPGHIASIHMHHQALFLMLHYPYIAANSNSRSQNARNSRAYARSLSVCTSAANRITHIGVEALNNINVCITFPTMFYCLGKAAKVHMINIASNQRGLAIPAFRNIMKTIKICRFYEDNNIIAELAGQTVKALEKVLIDNRERFSHEENCIPTSLSSQSPVAHNVKISPTMANQAYGGEPSTSTVDNRTSPTQLMVSIPSTYVSYSSSIPSHPDDSKRGSSPPPQPPSSNIQQQRRSQNFSYTQQTPESAAQQQYISTHDFGYVAAGEEGMEAAVEAAMNGM</sequence>
<reference evidence="1" key="1">
    <citation type="submission" date="2021-06" db="EMBL/GenBank/DDBJ databases">
        <authorList>
            <person name="Kallberg Y."/>
            <person name="Tangrot J."/>
            <person name="Rosling A."/>
        </authorList>
    </citation>
    <scope>NUCLEOTIDE SEQUENCE</scope>
    <source>
        <strain evidence="1">CL356</strain>
    </source>
</reference>
<protein>
    <submittedName>
        <fullName evidence="1">15752_t:CDS:1</fullName>
    </submittedName>
</protein>
<evidence type="ECO:0000313" key="2">
    <source>
        <dbReference type="Proteomes" id="UP000789525"/>
    </source>
</evidence>
<proteinExistence type="predicted"/>
<dbReference type="Proteomes" id="UP000789525">
    <property type="component" value="Unassembled WGS sequence"/>
</dbReference>
<accession>A0ACA9JXC7</accession>
<name>A0ACA9JXC7_9GLOM</name>
<dbReference type="EMBL" id="CAJVPT010000223">
    <property type="protein sequence ID" value="CAG8440938.1"/>
    <property type="molecule type" value="Genomic_DNA"/>
</dbReference>
<evidence type="ECO:0000313" key="1">
    <source>
        <dbReference type="EMBL" id="CAG8440938.1"/>
    </source>
</evidence>
<feature type="non-terminal residue" evidence="1">
    <location>
        <position position="777"/>
    </location>
</feature>
<keyword evidence="2" id="KW-1185">Reference proteome</keyword>
<organism evidence="1 2">
    <name type="scientific">Acaulospora colombiana</name>
    <dbReference type="NCBI Taxonomy" id="27376"/>
    <lineage>
        <taxon>Eukaryota</taxon>
        <taxon>Fungi</taxon>
        <taxon>Fungi incertae sedis</taxon>
        <taxon>Mucoromycota</taxon>
        <taxon>Glomeromycotina</taxon>
        <taxon>Glomeromycetes</taxon>
        <taxon>Diversisporales</taxon>
        <taxon>Acaulosporaceae</taxon>
        <taxon>Acaulospora</taxon>
    </lineage>
</organism>
<gene>
    <name evidence="1" type="ORF">ACOLOM_LOCUS221</name>
</gene>
<comment type="caution">
    <text evidence="1">The sequence shown here is derived from an EMBL/GenBank/DDBJ whole genome shotgun (WGS) entry which is preliminary data.</text>
</comment>